<dbReference type="RefSeq" id="WP_089758164.1">
    <property type="nucleotide sequence ID" value="NZ_FNGO01000003.1"/>
</dbReference>
<evidence type="ECO:0000313" key="2">
    <source>
        <dbReference type="EMBL" id="SDL27332.1"/>
    </source>
</evidence>
<organism evidence="2 3">
    <name type="scientific">Halarsenatibacter silvermanii</name>
    <dbReference type="NCBI Taxonomy" id="321763"/>
    <lineage>
        <taxon>Bacteria</taxon>
        <taxon>Bacillati</taxon>
        <taxon>Bacillota</taxon>
        <taxon>Clostridia</taxon>
        <taxon>Halanaerobiales</taxon>
        <taxon>Halarsenatibacteraceae</taxon>
        <taxon>Halarsenatibacter</taxon>
    </lineage>
</organism>
<dbReference type="EMBL" id="FNGO01000003">
    <property type="protein sequence ID" value="SDL27332.1"/>
    <property type="molecule type" value="Genomic_DNA"/>
</dbReference>
<sequence length="101" mass="11416">MSALVVGGDNLGVIKDNLRDMGFDSIYHVTGRKKKRARQISIPDGVDLILILTDYIHHNLMKMVKEEAKCHEADCIFARRSWSHICKKMQMCGCDFCKGCG</sequence>
<dbReference type="Pfam" id="PF10087">
    <property type="entry name" value="DUF2325"/>
    <property type="match status" value="1"/>
</dbReference>
<dbReference type="PIRSF" id="PIRSF020408">
    <property type="entry name" value="UCP020408"/>
    <property type="match status" value="1"/>
</dbReference>
<dbReference type="OrthoDB" id="5324142at2"/>
<dbReference type="InterPro" id="IPR016772">
    <property type="entry name" value="UCP020408"/>
</dbReference>
<protein>
    <recommendedName>
        <fullName evidence="4">Dihydroorotate dehydrogenase</fullName>
    </recommendedName>
</protein>
<dbReference type="AlphaFoldDB" id="A0A1G9IQ94"/>
<keyword evidence="3" id="KW-1185">Reference proteome</keyword>
<proteinExistence type="inferred from homology"/>
<dbReference type="STRING" id="321763.SAMN04488692_10333"/>
<evidence type="ECO:0008006" key="4">
    <source>
        <dbReference type="Google" id="ProtNLM"/>
    </source>
</evidence>
<accession>A0A1G9IQ94</accession>
<dbReference type="Proteomes" id="UP000199476">
    <property type="component" value="Unassembled WGS sequence"/>
</dbReference>
<comment type="similarity">
    <text evidence="1">Belongs to the UPF0751 family.</text>
</comment>
<gene>
    <name evidence="2" type="ORF">SAMN04488692_10333</name>
</gene>
<name>A0A1G9IQ94_9FIRM</name>
<evidence type="ECO:0000313" key="3">
    <source>
        <dbReference type="Proteomes" id="UP000199476"/>
    </source>
</evidence>
<reference evidence="2 3" key="1">
    <citation type="submission" date="2016-10" db="EMBL/GenBank/DDBJ databases">
        <authorList>
            <person name="de Groot N.N."/>
        </authorList>
    </citation>
    <scope>NUCLEOTIDE SEQUENCE [LARGE SCALE GENOMIC DNA]</scope>
    <source>
        <strain evidence="2 3">SLAS-1</strain>
    </source>
</reference>
<evidence type="ECO:0000256" key="1">
    <source>
        <dbReference type="ARBA" id="ARBA00007189"/>
    </source>
</evidence>